<gene>
    <name evidence="5" type="ORF">QYM36_002767</name>
</gene>
<dbReference type="GO" id="GO:0008284">
    <property type="term" value="P:positive regulation of cell population proliferation"/>
    <property type="evidence" value="ECO:0007669"/>
    <property type="project" value="TreeGrafter"/>
</dbReference>
<dbReference type="EMBL" id="JAVRJZ010000005">
    <property type="protein sequence ID" value="KAK2722341.1"/>
    <property type="molecule type" value="Genomic_DNA"/>
</dbReference>
<evidence type="ECO:0000313" key="5">
    <source>
        <dbReference type="EMBL" id="KAK2722341.1"/>
    </source>
</evidence>
<dbReference type="Gene3D" id="2.10.90.10">
    <property type="entry name" value="Cystine-knot cytokines"/>
    <property type="match status" value="1"/>
</dbReference>
<keyword evidence="2" id="KW-0339">Growth factor</keyword>
<name>A0AA88IDN8_ARTSF</name>
<proteinExistence type="inferred from homology"/>
<evidence type="ECO:0000256" key="3">
    <source>
        <dbReference type="ARBA" id="ARBA00023246"/>
    </source>
</evidence>
<sequence length="577" mass="64678">DLSRDKRQTSYYRKSSSFSRSTYTYVERVLKASSSRARDTKGFCRNPLYYGYAQDFSDTDFVREKRFQCGRDSVPDKSDWKHIYERALLIIEGCDAAKCTPREVVVKLPRNGSGLIFPDCVIAKRCEGCCGASGSCTAVKTSTKNFQVIESEENTIRFLTVPVEVHDECVCQELCNRRCPPGFTLDSTSCTCLCTRDCGSTGILDSAKCTCKPQCAIYCNYPFIKNEEECRCECGLTQSRCKPGEVLDYSSCRCVCNRDCGPNGVLDVETCTCKPTCTLFCNYPYVRNEETCRCECGLTQSRCKPGEVVDYSSCRCVCNRDCGANGVLDVETCTCKPTCTLFCNYPYVRNEETCRCECELTQSRCKPGEVVDYSSCRCVCNRDCGRNGVLDVETCTCKPTCTLFCNYPYVRNEETCRCECGLTQSSCRPGESLDISSCSCRCQRDCGSTGILDPQTCTCRPRCTLFCRYPFVRNDEACQCECSLSPSSCLAGTRLDTSQCKCIDECDAQSLYCNADQTVDYSKCECVCNEVRQCPGYEVFNRNTCGCECGYTFENPPYCPVDTKFDPCECQCMPEDE</sequence>
<comment type="caution">
    <text evidence="5">The sequence shown here is derived from an EMBL/GenBank/DDBJ whole genome shotgun (WGS) entry which is preliminary data.</text>
</comment>
<dbReference type="GO" id="GO:0005161">
    <property type="term" value="F:platelet-derived growth factor receptor binding"/>
    <property type="evidence" value="ECO:0007669"/>
    <property type="project" value="TreeGrafter"/>
</dbReference>
<dbReference type="GO" id="GO:0016020">
    <property type="term" value="C:membrane"/>
    <property type="evidence" value="ECO:0007669"/>
    <property type="project" value="InterPro"/>
</dbReference>
<dbReference type="GO" id="GO:0070374">
    <property type="term" value="P:positive regulation of ERK1 and ERK2 cascade"/>
    <property type="evidence" value="ECO:0007669"/>
    <property type="project" value="TreeGrafter"/>
</dbReference>
<dbReference type="InterPro" id="IPR029034">
    <property type="entry name" value="Cystine-knot_cytokine"/>
</dbReference>
<keyword evidence="6" id="KW-1185">Reference proteome</keyword>
<keyword evidence="3" id="KW-0497">Mitogen</keyword>
<dbReference type="GO" id="GO:0008083">
    <property type="term" value="F:growth factor activity"/>
    <property type="evidence" value="ECO:0007669"/>
    <property type="project" value="UniProtKB-KW"/>
</dbReference>
<dbReference type="GO" id="GO:0030335">
    <property type="term" value="P:positive regulation of cell migration"/>
    <property type="evidence" value="ECO:0007669"/>
    <property type="project" value="TreeGrafter"/>
</dbReference>
<dbReference type="InterPro" id="IPR000072">
    <property type="entry name" value="PDGF/VEGF_dom"/>
</dbReference>
<dbReference type="PANTHER" id="PTHR11633">
    <property type="entry name" value="PLATELET-DERIVED GROWTH FACTOR"/>
    <property type="match status" value="1"/>
</dbReference>
<comment type="similarity">
    <text evidence="1">Belongs to the PDGF/VEGF growth factor family.</text>
</comment>
<dbReference type="AlphaFoldDB" id="A0AA88IDN8"/>
<dbReference type="GO" id="GO:0005615">
    <property type="term" value="C:extracellular space"/>
    <property type="evidence" value="ECO:0007669"/>
    <property type="project" value="TreeGrafter"/>
</dbReference>
<evidence type="ECO:0000256" key="2">
    <source>
        <dbReference type="ARBA" id="ARBA00023030"/>
    </source>
</evidence>
<evidence type="ECO:0000256" key="1">
    <source>
        <dbReference type="ARBA" id="ARBA00006686"/>
    </source>
</evidence>
<dbReference type="SUPFAM" id="SSF57501">
    <property type="entry name" value="Cystine-knot cytokines"/>
    <property type="match status" value="1"/>
</dbReference>
<dbReference type="SMART" id="SM00141">
    <property type="entry name" value="PDGF"/>
    <property type="match status" value="1"/>
</dbReference>
<feature type="non-terminal residue" evidence="5">
    <location>
        <position position="1"/>
    </location>
</feature>
<dbReference type="GO" id="GO:0051781">
    <property type="term" value="P:positive regulation of cell division"/>
    <property type="evidence" value="ECO:0007669"/>
    <property type="project" value="UniProtKB-KW"/>
</dbReference>
<protein>
    <recommendedName>
        <fullName evidence="4">Platelet-derived growth factor (PDGF) family profile domain-containing protein</fullName>
    </recommendedName>
</protein>
<dbReference type="PROSITE" id="PS50278">
    <property type="entry name" value="PDGF_2"/>
    <property type="match status" value="1"/>
</dbReference>
<accession>A0AA88IDN8</accession>
<evidence type="ECO:0000313" key="6">
    <source>
        <dbReference type="Proteomes" id="UP001187531"/>
    </source>
</evidence>
<dbReference type="GO" id="GO:0051897">
    <property type="term" value="P:positive regulation of phosphatidylinositol 3-kinase/protein kinase B signal transduction"/>
    <property type="evidence" value="ECO:0007669"/>
    <property type="project" value="TreeGrafter"/>
</dbReference>
<dbReference type="Proteomes" id="UP001187531">
    <property type="component" value="Unassembled WGS sequence"/>
</dbReference>
<reference evidence="5" key="1">
    <citation type="submission" date="2023-07" db="EMBL/GenBank/DDBJ databases">
        <title>Chromosome-level genome assembly of Artemia franciscana.</title>
        <authorList>
            <person name="Jo E."/>
        </authorList>
    </citation>
    <scope>NUCLEOTIDE SEQUENCE</scope>
    <source>
        <tissue evidence="5">Whole body</tissue>
    </source>
</reference>
<dbReference type="PANTHER" id="PTHR11633:SF1">
    <property type="entry name" value="LD28763P"/>
    <property type="match status" value="1"/>
</dbReference>
<evidence type="ECO:0000259" key="4">
    <source>
        <dbReference type="PROSITE" id="PS50278"/>
    </source>
</evidence>
<organism evidence="5 6">
    <name type="scientific">Artemia franciscana</name>
    <name type="common">Brine shrimp</name>
    <name type="synonym">Artemia sanfranciscana</name>
    <dbReference type="NCBI Taxonomy" id="6661"/>
    <lineage>
        <taxon>Eukaryota</taxon>
        <taxon>Metazoa</taxon>
        <taxon>Ecdysozoa</taxon>
        <taxon>Arthropoda</taxon>
        <taxon>Crustacea</taxon>
        <taxon>Branchiopoda</taxon>
        <taxon>Anostraca</taxon>
        <taxon>Artemiidae</taxon>
        <taxon>Artemia</taxon>
    </lineage>
</organism>
<dbReference type="GO" id="GO:0048008">
    <property type="term" value="P:platelet-derived growth factor receptor signaling pathway"/>
    <property type="evidence" value="ECO:0007669"/>
    <property type="project" value="TreeGrafter"/>
</dbReference>
<feature type="domain" description="Platelet-derived growth factor (PDGF) family profile" evidence="4">
    <location>
        <begin position="86"/>
        <end position="176"/>
    </location>
</feature>